<keyword evidence="3" id="KW-1185">Reference proteome</keyword>
<dbReference type="STRING" id="856736.SAMN04488058_10449"/>
<dbReference type="Proteomes" id="UP000199223">
    <property type="component" value="Unassembled WGS sequence"/>
</dbReference>
<organism evidence="2 3">
    <name type="scientific">Deinococcus reticulitermitis</name>
    <dbReference type="NCBI Taxonomy" id="856736"/>
    <lineage>
        <taxon>Bacteria</taxon>
        <taxon>Thermotogati</taxon>
        <taxon>Deinococcota</taxon>
        <taxon>Deinococci</taxon>
        <taxon>Deinococcales</taxon>
        <taxon>Deinococcaceae</taxon>
        <taxon>Deinococcus</taxon>
    </lineage>
</organism>
<dbReference type="RefSeq" id="WP_092263831.1">
    <property type="nucleotide sequence ID" value="NZ_FNZA01000004.1"/>
</dbReference>
<feature type="signal peptide" evidence="1">
    <location>
        <begin position="1"/>
        <end position="24"/>
    </location>
</feature>
<sequence length="437" mass="46134">MNRPLTLLSAAALTLSLSSCRVLSPGPTSGNDPALGARFTAAAQASGVTDLNLTPRRDGGLNLTGALGGNRFAVRVPPRWNGQGVLWAHGYVPPSAREKAPDPALDPSGLGKKQGVLSAAYAQGFAAADSAYAKTGYAVREGADATHALQGFLRKAGAERQYLTGASMGGNIVVSLIERFPTAYVGALSLCGVTPGWRSEMAYLLDFRVVYDALTVGTPYALPAVKDPTRPDPAFTQDAVNRAVGALFLDQFRGNAEARRIVNRVARVTGAARDPISFIVPLSISIVGLEDITKSLGGLGYSNARRAYIGSADDAALNRDVARFTASPESSAALDAGYTATGKFSTRLLSVHNLSDPLVPYRLQEEFAALVERAGNRANLVTQVVDARPVNLLSLRDSGPVHCDFSEAQLGSSWNELRAWVERGVRPQEGKNITAAQ</sequence>
<protein>
    <recommendedName>
        <fullName evidence="4">Alpha/beta hydrolase family protein</fullName>
    </recommendedName>
</protein>
<dbReference type="Gene3D" id="3.40.50.1820">
    <property type="entry name" value="alpha/beta hydrolase"/>
    <property type="match status" value="1"/>
</dbReference>
<dbReference type="EMBL" id="FNZA01000004">
    <property type="protein sequence ID" value="SEJ11760.1"/>
    <property type="molecule type" value="Genomic_DNA"/>
</dbReference>
<evidence type="ECO:0000313" key="2">
    <source>
        <dbReference type="EMBL" id="SEJ11760.1"/>
    </source>
</evidence>
<gene>
    <name evidence="2" type="ORF">SAMN04488058_10449</name>
</gene>
<evidence type="ECO:0008006" key="4">
    <source>
        <dbReference type="Google" id="ProtNLM"/>
    </source>
</evidence>
<dbReference type="OrthoDB" id="7197847at2"/>
<accession>A0A1H6WG39</accession>
<name>A0A1H6WG39_9DEIO</name>
<feature type="chain" id="PRO_5011656930" description="Alpha/beta hydrolase family protein" evidence="1">
    <location>
        <begin position="25"/>
        <end position="437"/>
    </location>
</feature>
<evidence type="ECO:0000313" key="3">
    <source>
        <dbReference type="Proteomes" id="UP000199223"/>
    </source>
</evidence>
<reference evidence="3" key="1">
    <citation type="submission" date="2016-10" db="EMBL/GenBank/DDBJ databases">
        <authorList>
            <person name="Varghese N."/>
            <person name="Submissions S."/>
        </authorList>
    </citation>
    <scope>NUCLEOTIDE SEQUENCE [LARGE SCALE GENOMIC DNA]</scope>
    <source>
        <strain evidence="3">CGMCC 1.10218</strain>
    </source>
</reference>
<dbReference type="SUPFAM" id="SSF53474">
    <property type="entry name" value="alpha/beta-Hydrolases"/>
    <property type="match status" value="1"/>
</dbReference>
<dbReference type="InterPro" id="IPR029058">
    <property type="entry name" value="AB_hydrolase_fold"/>
</dbReference>
<dbReference type="AlphaFoldDB" id="A0A1H6WG39"/>
<dbReference type="PROSITE" id="PS51257">
    <property type="entry name" value="PROKAR_LIPOPROTEIN"/>
    <property type="match status" value="1"/>
</dbReference>
<proteinExistence type="predicted"/>
<evidence type="ECO:0000256" key="1">
    <source>
        <dbReference type="SAM" id="SignalP"/>
    </source>
</evidence>
<keyword evidence="1" id="KW-0732">Signal</keyword>